<dbReference type="AlphaFoldDB" id="A0A0K1Q6F6"/>
<evidence type="ECO:0000313" key="1">
    <source>
        <dbReference type="EMBL" id="AKV01000.1"/>
    </source>
</evidence>
<accession>A0A0K1Q6F6</accession>
<dbReference type="KEGG" id="llu:AKJ09_07663"/>
<protein>
    <submittedName>
        <fullName evidence="1">Uncharacterized protein</fullName>
    </submittedName>
</protein>
<dbReference type="Proteomes" id="UP000064967">
    <property type="component" value="Chromosome"/>
</dbReference>
<proteinExistence type="predicted"/>
<gene>
    <name evidence="1" type="ORF">AKJ09_07663</name>
</gene>
<organism evidence="1 2">
    <name type="scientific">Labilithrix luteola</name>
    <dbReference type="NCBI Taxonomy" id="1391654"/>
    <lineage>
        <taxon>Bacteria</taxon>
        <taxon>Pseudomonadati</taxon>
        <taxon>Myxococcota</taxon>
        <taxon>Polyangia</taxon>
        <taxon>Polyangiales</taxon>
        <taxon>Labilitrichaceae</taxon>
        <taxon>Labilithrix</taxon>
    </lineage>
</organism>
<evidence type="ECO:0000313" key="2">
    <source>
        <dbReference type="Proteomes" id="UP000064967"/>
    </source>
</evidence>
<name>A0A0K1Q6F6_9BACT</name>
<dbReference type="RefSeq" id="WP_275936671.1">
    <property type="nucleotide sequence ID" value="NZ_CP012333.1"/>
</dbReference>
<sequence length="44" mass="4686">MLRHDGADHPFFVNAVMTGAASTYRMGAPEVAMVPISTVDVSVH</sequence>
<keyword evidence="2" id="KW-1185">Reference proteome</keyword>
<reference evidence="1 2" key="1">
    <citation type="submission" date="2015-08" db="EMBL/GenBank/DDBJ databases">
        <authorList>
            <person name="Babu N.S."/>
            <person name="Beckwith C.J."/>
            <person name="Beseler K.G."/>
            <person name="Brison A."/>
            <person name="Carone J.V."/>
            <person name="Caskin T.P."/>
            <person name="Diamond M."/>
            <person name="Durham M.E."/>
            <person name="Foxe J.M."/>
            <person name="Go M."/>
            <person name="Henderson B.A."/>
            <person name="Jones I.B."/>
            <person name="McGettigan J.A."/>
            <person name="Micheletti S.J."/>
            <person name="Nasrallah M.E."/>
            <person name="Ortiz D."/>
            <person name="Piller C.R."/>
            <person name="Privatt S.R."/>
            <person name="Schneider S.L."/>
            <person name="Sharp S."/>
            <person name="Smith T.C."/>
            <person name="Stanton J.D."/>
            <person name="Ullery H.E."/>
            <person name="Wilson R.J."/>
            <person name="Serrano M.G."/>
            <person name="Buck G."/>
            <person name="Lee V."/>
            <person name="Wang Y."/>
            <person name="Carvalho R."/>
            <person name="Voegtly L."/>
            <person name="Shi R."/>
            <person name="Duckworth R."/>
            <person name="Johnson A."/>
            <person name="Loviza R."/>
            <person name="Walstead R."/>
            <person name="Shah Z."/>
            <person name="Kiflezghi M."/>
            <person name="Wade K."/>
            <person name="Ball S.L."/>
            <person name="Bradley K.W."/>
            <person name="Asai D.J."/>
            <person name="Bowman C.A."/>
            <person name="Russell D.A."/>
            <person name="Pope W.H."/>
            <person name="Jacobs-Sera D."/>
            <person name="Hendrix R.W."/>
            <person name="Hatfull G.F."/>
        </authorList>
    </citation>
    <scope>NUCLEOTIDE SEQUENCE [LARGE SCALE GENOMIC DNA]</scope>
    <source>
        <strain evidence="1 2">DSM 27648</strain>
    </source>
</reference>
<dbReference type="EMBL" id="CP012333">
    <property type="protein sequence ID" value="AKV01000.1"/>
    <property type="molecule type" value="Genomic_DNA"/>
</dbReference>
<dbReference type="STRING" id="1391654.AKJ09_07663"/>